<protein>
    <submittedName>
        <fullName evidence="1">Uncharacterized protein</fullName>
    </submittedName>
</protein>
<proteinExistence type="predicted"/>
<name>A0A218MAJ1_PSEAI</name>
<accession>A0A218MAJ1</accession>
<dbReference type="KEGG" id="ppaa:B7D75_29095"/>
<dbReference type="EMBL" id="KY296095">
    <property type="protein sequence ID" value="ASD54050.1"/>
    <property type="molecule type" value="Genomic_DNA"/>
</dbReference>
<keyword evidence="1" id="KW-0614">Plasmid</keyword>
<dbReference type="GeneID" id="77224139"/>
<organism evidence="1">
    <name type="scientific">Pseudomonas aeruginosa</name>
    <dbReference type="NCBI Taxonomy" id="287"/>
    <lineage>
        <taxon>Bacteria</taxon>
        <taxon>Pseudomonadati</taxon>
        <taxon>Pseudomonadota</taxon>
        <taxon>Gammaproteobacteria</taxon>
        <taxon>Pseudomonadales</taxon>
        <taxon>Pseudomonadaceae</taxon>
        <taxon>Pseudomonas</taxon>
    </lineage>
</organism>
<sequence length="80" mass="8936">MRESITEDALQALIAAGGARDTLVTRGPGGEGWQLLVRYAGGGHHYPLRSRREPLRVFASLTQLERYATKIGLREFRVEL</sequence>
<evidence type="ECO:0000313" key="1">
    <source>
        <dbReference type="EMBL" id="ASD54050.1"/>
    </source>
</evidence>
<geneLocation type="plasmid" evidence="1">
    <name>p14057A</name>
</geneLocation>
<dbReference type="RefSeq" id="WP_003142927.1">
    <property type="nucleotide sequence ID" value="NZ_CAADQK010001381.1"/>
</dbReference>
<reference evidence="1" key="1">
    <citation type="journal article" date="2018" name="Virulence">
        <title>Coexistence of two novel resistance plasmids, blaKPC-2-carrying p14057A and tetA(A) -carrying p14057B, in Pseudomonas aeruginosa.</title>
        <authorList>
            <person name="Shi L."/>
            <person name="Liang Q."/>
            <person name="Feng J."/>
            <person name="Zhan Z."/>
            <person name="Zhao Y."/>
            <person name="Yang W."/>
            <person name="Yang H."/>
            <person name="Chen Y."/>
            <person name="Huang M."/>
            <person name="Tong Y."/>
            <person name="Li X."/>
            <person name="Yin Z."/>
            <person name="Wang J."/>
            <person name="Zhou D."/>
        </authorList>
    </citation>
    <scope>NUCLEOTIDE SEQUENCE</scope>
    <source>
        <plasmid evidence="1">p14057A</plasmid>
    </source>
</reference>
<dbReference type="AlphaFoldDB" id="A0A218MAJ1"/>